<sequence length="125" mass="13291">MMVLIAYVLAASRRTTGKIAARDVSLAIASCEIEALAVVRRKEGGGQSLHFPTAEHVLRYSERRLSYVKPAVSRVCALNLFTATTLLVVIWVRDLVNHDGGDGGSESVSVGGCEEKDSDGGKDSG</sequence>
<proteinExistence type="predicted"/>
<evidence type="ECO:0000256" key="1">
    <source>
        <dbReference type="SAM" id="MobiDB-lite"/>
    </source>
</evidence>
<evidence type="ECO:0000313" key="2">
    <source>
        <dbReference type="EMBL" id="KAI9186486.1"/>
    </source>
</evidence>
<name>A0AAD5J5H1_ACENE</name>
<organism evidence="2 3">
    <name type="scientific">Acer negundo</name>
    <name type="common">Box elder</name>
    <dbReference type="NCBI Taxonomy" id="4023"/>
    <lineage>
        <taxon>Eukaryota</taxon>
        <taxon>Viridiplantae</taxon>
        <taxon>Streptophyta</taxon>
        <taxon>Embryophyta</taxon>
        <taxon>Tracheophyta</taxon>
        <taxon>Spermatophyta</taxon>
        <taxon>Magnoliopsida</taxon>
        <taxon>eudicotyledons</taxon>
        <taxon>Gunneridae</taxon>
        <taxon>Pentapetalae</taxon>
        <taxon>rosids</taxon>
        <taxon>malvids</taxon>
        <taxon>Sapindales</taxon>
        <taxon>Sapindaceae</taxon>
        <taxon>Hippocastanoideae</taxon>
        <taxon>Acereae</taxon>
        <taxon>Acer</taxon>
    </lineage>
</organism>
<feature type="compositionally biased region" description="Basic and acidic residues" evidence="1">
    <location>
        <begin position="113"/>
        <end position="125"/>
    </location>
</feature>
<reference evidence="2" key="1">
    <citation type="journal article" date="2022" name="Plant J.">
        <title>Strategies of tolerance reflected in two North American maple genomes.</title>
        <authorList>
            <person name="McEvoy S.L."/>
            <person name="Sezen U.U."/>
            <person name="Trouern-Trend A."/>
            <person name="McMahon S.M."/>
            <person name="Schaberg P.G."/>
            <person name="Yang J."/>
            <person name="Wegrzyn J.L."/>
            <person name="Swenson N.G."/>
        </authorList>
    </citation>
    <scope>NUCLEOTIDE SEQUENCE</scope>
    <source>
        <strain evidence="2">91603</strain>
    </source>
</reference>
<feature type="region of interest" description="Disordered" evidence="1">
    <location>
        <begin position="101"/>
        <end position="125"/>
    </location>
</feature>
<dbReference type="EMBL" id="JAJSOW010000100">
    <property type="protein sequence ID" value="KAI9186486.1"/>
    <property type="molecule type" value="Genomic_DNA"/>
</dbReference>
<keyword evidence="3" id="KW-1185">Reference proteome</keyword>
<accession>A0AAD5J5H1</accession>
<comment type="caution">
    <text evidence="2">The sequence shown here is derived from an EMBL/GenBank/DDBJ whole genome shotgun (WGS) entry which is preliminary data.</text>
</comment>
<dbReference type="AlphaFoldDB" id="A0AAD5J5H1"/>
<gene>
    <name evidence="2" type="ORF">LWI28_017753</name>
</gene>
<evidence type="ECO:0000313" key="3">
    <source>
        <dbReference type="Proteomes" id="UP001064489"/>
    </source>
</evidence>
<reference evidence="2" key="2">
    <citation type="submission" date="2023-02" db="EMBL/GenBank/DDBJ databases">
        <authorList>
            <person name="Swenson N.G."/>
            <person name="Wegrzyn J.L."/>
            <person name="Mcevoy S.L."/>
        </authorList>
    </citation>
    <scope>NUCLEOTIDE SEQUENCE</scope>
    <source>
        <strain evidence="2">91603</strain>
        <tissue evidence="2">Leaf</tissue>
    </source>
</reference>
<protein>
    <submittedName>
        <fullName evidence="2">Uncharacterized protein</fullName>
    </submittedName>
</protein>
<dbReference type="Proteomes" id="UP001064489">
    <property type="component" value="Chromosome 3"/>
</dbReference>